<dbReference type="GO" id="GO:0008999">
    <property type="term" value="F:protein-N-terminal-alanine acetyltransferase activity"/>
    <property type="evidence" value="ECO:0007669"/>
    <property type="project" value="TreeGrafter"/>
</dbReference>
<dbReference type="GO" id="GO:1990189">
    <property type="term" value="F:protein N-terminal-serine acetyltransferase activity"/>
    <property type="evidence" value="ECO:0007669"/>
    <property type="project" value="TreeGrafter"/>
</dbReference>
<protein>
    <submittedName>
        <fullName evidence="2">GNAT family N-acetyltransferase</fullName>
    </submittedName>
</protein>
<dbReference type="InterPro" id="IPR051908">
    <property type="entry name" value="Ribosomal_N-acetyltransferase"/>
</dbReference>
<evidence type="ECO:0000313" key="2">
    <source>
        <dbReference type="EMBL" id="NNH22520.1"/>
    </source>
</evidence>
<dbReference type="PANTHER" id="PTHR43441:SF10">
    <property type="entry name" value="ACETYLTRANSFERASE"/>
    <property type="match status" value="1"/>
</dbReference>
<proteinExistence type="predicted"/>
<dbReference type="EMBL" id="JABEMA010000047">
    <property type="protein sequence ID" value="NNH22520.1"/>
    <property type="molecule type" value="Genomic_DNA"/>
</dbReference>
<dbReference type="AlphaFoldDB" id="A0A849BHC0"/>
<dbReference type="Gene3D" id="3.40.630.30">
    <property type="match status" value="1"/>
</dbReference>
<feature type="domain" description="N-acetyltransferase" evidence="1">
    <location>
        <begin position="43"/>
        <end position="176"/>
    </location>
</feature>
<evidence type="ECO:0000259" key="1">
    <source>
        <dbReference type="PROSITE" id="PS51186"/>
    </source>
</evidence>
<dbReference type="InterPro" id="IPR016181">
    <property type="entry name" value="Acyl_CoA_acyltransferase"/>
</dbReference>
<dbReference type="RefSeq" id="WP_171202365.1">
    <property type="nucleotide sequence ID" value="NZ_BAAANP010000035.1"/>
</dbReference>
<gene>
    <name evidence="2" type="ORF">HLB09_05325</name>
</gene>
<dbReference type="PROSITE" id="PS51186">
    <property type="entry name" value="GNAT"/>
    <property type="match status" value="1"/>
</dbReference>
<comment type="caution">
    <text evidence="2">The sequence shown here is derived from an EMBL/GenBank/DDBJ whole genome shotgun (WGS) entry which is preliminary data.</text>
</comment>
<reference evidence="2 3" key="1">
    <citation type="submission" date="2020-05" db="EMBL/GenBank/DDBJ databases">
        <title>MicrobeNet Type strains.</title>
        <authorList>
            <person name="Nicholson A.C."/>
        </authorList>
    </citation>
    <scope>NUCLEOTIDE SEQUENCE [LARGE SCALE GENOMIC DNA]</scope>
    <source>
        <strain evidence="2 3">JCM 14547</strain>
    </source>
</reference>
<keyword evidence="3" id="KW-1185">Reference proteome</keyword>
<dbReference type="SUPFAM" id="SSF55729">
    <property type="entry name" value="Acyl-CoA N-acyltransferases (Nat)"/>
    <property type="match status" value="1"/>
</dbReference>
<evidence type="ECO:0000313" key="3">
    <source>
        <dbReference type="Proteomes" id="UP000555552"/>
    </source>
</evidence>
<organism evidence="2 3">
    <name type="scientific">Pseudokineococcus marinus</name>
    <dbReference type="NCBI Taxonomy" id="351215"/>
    <lineage>
        <taxon>Bacteria</taxon>
        <taxon>Bacillati</taxon>
        <taxon>Actinomycetota</taxon>
        <taxon>Actinomycetes</taxon>
        <taxon>Kineosporiales</taxon>
        <taxon>Kineosporiaceae</taxon>
        <taxon>Pseudokineococcus</taxon>
    </lineage>
</organism>
<dbReference type="PANTHER" id="PTHR43441">
    <property type="entry name" value="RIBOSOMAL-PROTEIN-SERINE ACETYLTRANSFERASE"/>
    <property type="match status" value="1"/>
</dbReference>
<dbReference type="Pfam" id="PF13302">
    <property type="entry name" value="Acetyltransf_3"/>
    <property type="match status" value="1"/>
</dbReference>
<accession>A0A849BHC0</accession>
<dbReference type="Proteomes" id="UP000555552">
    <property type="component" value="Unassembled WGS sequence"/>
</dbReference>
<sequence length="180" mass="19255">MNPPAWPSATELQTHRLVLEPLRVAHAEQAATAFADQTLHRYTGGHPATADELQQRYARQVVGHSPDGQHGWLNWMLRERRSDQLVGTLQATISQAADGSRSAELAWVVVDAHQGQRLAAEAATAAAAWISDQGTAVLVAHVHPDNVASAATAHRLGMTPTPALVDGEVEWRGSLASPSC</sequence>
<keyword evidence="2" id="KW-0808">Transferase</keyword>
<dbReference type="InterPro" id="IPR000182">
    <property type="entry name" value="GNAT_dom"/>
</dbReference>
<dbReference type="GO" id="GO:0005737">
    <property type="term" value="C:cytoplasm"/>
    <property type="evidence" value="ECO:0007669"/>
    <property type="project" value="TreeGrafter"/>
</dbReference>
<name>A0A849BHC0_9ACTN</name>